<evidence type="ECO:0000313" key="1">
    <source>
        <dbReference type="EMBL" id="JAS51746.1"/>
    </source>
</evidence>
<dbReference type="AlphaFoldDB" id="A0A1B6FNG0"/>
<organism evidence="1">
    <name type="scientific">Cuerna arida</name>
    <dbReference type="NCBI Taxonomy" id="1464854"/>
    <lineage>
        <taxon>Eukaryota</taxon>
        <taxon>Metazoa</taxon>
        <taxon>Ecdysozoa</taxon>
        <taxon>Arthropoda</taxon>
        <taxon>Hexapoda</taxon>
        <taxon>Insecta</taxon>
        <taxon>Pterygota</taxon>
        <taxon>Neoptera</taxon>
        <taxon>Paraneoptera</taxon>
        <taxon>Hemiptera</taxon>
        <taxon>Auchenorrhyncha</taxon>
        <taxon>Membracoidea</taxon>
        <taxon>Cicadellidae</taxon>
        <taxon>Cicadellinae</taxon>
        <taxon>Proconiini</taxon>
        <taxon>Cuerna</taxon>
    </lineage>
</organism>
<proteinExistence type="predicted"/>
<gene>
    <name evidence="1" type="ORF">g.48971</name>
</gene>
<dbReference type="EMBL" id="GECZ01018023">
    <property type="protein sequence ID" value="JAS51746.1"/>
    <property type="molecule type" value="Transcribed_RNA"/>
</dbReference>
<feature type="non-terminal residue" evidence="1">
    <location>
        <position position="1"/>
    </location>
</feature>
<reference evidence="1" key="1">
    <citation type="submission" date="2015-11" db="EMBL/GenBank/DDBJ databases">
        <title>De novo transcriptome assembly of four potential Pierce s Disease insect vectors from Arizona vineyards.</title>
        <authorList>
            <person name="Tassone E.E."/>
        </authorList>
    </citation>
    <scope>NUCLEOTIDE SEQUENCE</scope>
</reference>
<sequence>AKLYSSTLRKITIEGISQLKDGIDSKGVQSMGSLMLSVSKGLLSSLNIMNKKYSTFTSDDIDDIALSMLDCTDGVINSKDESIFEASIGSLVKFSMHKQYKEGTSDVVRTLGLTGFSIINNLLPHEEETVLASNDTLMWLKVESPETLANLSGIPSNSSTKLKISQQLGKFLEGKSESVGMEVITIKNNPYWWDDGDKDIASEIISVRVWDMSSSNMKLINEIPDPLDIYLNIK</sequence>
<accession>A0A1B6FNG0</accession>
<protein>
    <submittedName>
        <fullName evidence="1">Uncharacterized protein</fullName>
    </submittedName>
</protein>
<name>A0A1B6FNG0_9HEMI</name>
<feature type="non-terminal residue" evidence="1">
    <location>
        <position position="234"/>
    </location>
</feature>